<comment type="PTM">
    <text evidence="4">Methylated by PrmC. Methylation increases the termination efficiency of RF2.</text>
</comment>
<proteinExistence type="inferred from homology"/>
<dbReference type="InterPro" id="IPR045853">
    <property type="entry name" value="Pep_chain_release_fac_I_sf"/>
</dbReference>
<dbReference type="PANTHER" id="PTHR43116">
    <property type="entry name" value="PEPTIDE CHAIN RELEASE FACTOR 2"/>
    <property type="match status" value="1"/>
</dbReference>
<organism evidence="8 9">
    <name type="scientific">Candidatus Nealsonbacteria bacterium CG_4_8_14_3_um_filter_37_36</name>
    <dbReference type="NCBI Taxonomy" id="1974688"/>
    <lineage>
        <taxon>Bacteria</taxon>
        <taxon>Candidatus Nealsoniibacteriota</taxon>
    </lineage>
</organism>
<dbReference type="GO" id="GO:0005737">
    <property type="term" value="C:cytoplasm"/>
    <property type="evidence" value="ECO:0007669"/>
    <property type="project" value="UniProtKB-SubCell"/>
</dbReference>
<dbReference type="Pfam" id="PF03462">
    <property type="entry name" value="PCRF"/>
    <property type="match status" value="1"/>
</dbReference>
<dbReference type="PANTHER" id="PTHR43116:SF3">
    <property type="entry name" value="CLASS I PEPTIDE CHAIN RELEASE FACTOR"/>
    <property type="match status" value="1"/>
</dbReference>
<keyword evidence="4" id="KW-0963">Cytoplasm</keyword>
<feature type="compositionally biased region" description="Basic and acidic residues" evidence="6">
    <location>
        <begin position="76"/>
        <end position="88"/>
    </location>
</feature>
<protein>
    <recommendedName>
        <fullName evidence="4 5">Peptide chain release factor 2</fullName>
        <shortName evidence="4">RF-2</shortName>
    </recommendedName>
</protein>
<dbReference type="HAMAP" id="MF_00094">
    <property type="entry name" value="Rel_fac_2"/>
    <property type="match status" value="1"/>
</dbReference>
<evidence type="ECO:0000256" key="3">
    <source>
        <dbReference type="ARBA" id="ARBA00022917"/>
    </source>
</evidence>
<dbReference type="Gene3D" id="1.20.58.410">
    <property type="entry name" value="Release factor"/>
    <property type="match status" value="1"/>
</dbReference>
<feature type="modified residue" description="N5-methylglutamine" evidence="4">
    <location>
        <position position="269"/>
    </location>
</feature>
<dbReference type="Gene3D" id="3.30.70.1660">
    <property type="match status" value="1"/>
</dbReference>
<comment type="similarity">
    <text evidence="1 4">Belongs to the prokaryotic/mitochondrial release factor family.</text>
</comment>
<evidence type="ECO:0000313" key="9">
    <source>
        <dbReference type="Proteomes" id="UP000236840"/>
    </source>
</evidence>
<dbReference type="Pfam" id="PF00472">
    <property type="entry name" value="RF-1"/>
    <property type="match status" value="1"/>
</dbReference>
<accession>A0A2H9N191</accession>
<evidence type="ECO:0000256" key="1">
    <source>
        <dbReference type="ARBA" id="ARBA00010835"/>
    </source>
</evidence>
<dbReference type="AlphaFoldDB" id="A0A2H9N191"/>
<dbReference type="InterPro" id="IPR000352">
    <property type="entry name" value="Pep_chain_release_fac_I"/>
</dbReference>
<dbReference type="SUPFAM" id="SSF75620">
    <property type="entry name" value="Release factor"/>
    <property type="match status" value="1"/>
</dbReference>
<comment type="caution">
    <text evidence="8">The sequence shown here is derived from an EMBL/GenBank/DDBJ whole genome shotgun (WGS) entry which is preliminary data.</text>
</comment>
<keyword evidence="3 4" id="KW-0648">Protein biosynthesis</keyword>
<evidence type="ECO:0000256" key="6">
    <source>
        <dbReference type="SAM" id="MobiDB-lite"/>
    </source>
</evidence>
<gene>
    <name evidence="4" type="primary">prfB</name>
    <name evidence="8" type="ORF">COZ90_01205</name>
</gene>
<feature type="domain" description="Peptide chain release factor" evidence="7">
    <location>
        <begin position="101"/>
        <end position="212"/>
    </location>
</feature>
<dbReference type="Proteomes" id="UP000236840">
    <property type="component" value="Unassembled WGS sequence"/>
</dbReference>
<dbReference type="GO" id="GO:0016149">
    <property type="term" value="F:translation release factor activity, codon specific"/>
    <property type="evidence" value="ECO:0007669"/>
    <property type="project" value="UniProtKB-UniRule"/>
</dbReference>
<keyword evidence="2 4" id="KW-0488">Methylation</keyword>
<dbReference type="InterPro" id="IPR004374">
    <property type="entry name" value="PrfB"/>
</dbReference>
<dbReference type="NCBIfam" id="TIGR00020">
    <property type="entry name" value="prfB"/>
    <property type="match status" value="1"/>
</dbReference>
<name>A0A2H9N191_9BACT</name>
<evidence type="ECO:0000313" key="8">
    <source>
        <dbReference type="EMBL" id="PIW91301.1"/>
    </source>
</evidence>
<evidence type="ECO:0000259" key="7">
    <source>
        <dbReference type="SMART" id="SM00937"/>
    </source>
</evidence>
<feature type="region of interest" description="Disordered" evidence="6">
    <location>
        <begin position="76"/>
        <end position="101"/>
    </location>
</feature>
<dbReference type="SMART" id="SM00937">
    <property type="entry name" value="PCRF"/>
    <property type="match status" value="1"/>
</dbReference>
<comment type="function">
    <text evidence="4">Peptide chain release factor 2 directs the termination of translation in response to the peptide chain termination codons UGA and UAA.</text>
</comment>
<sequence>MLLKKSKIYKKDSSSSRTVFDLAKKRKKAKELEKETQKSDFWKGREKAIKITQELSQLREEINSFDKLEEELTELKNEKKVGGGDEAKASSSATERAKRSEGGKEGTFFDFANARVFEEKLKKEEWKIFLSGKYDRNNAILSIYAGAGGQDSQDWATMLLRMYERYCQKKGYKTQVLHQSFGEAGGPEGRIGTKSVTLEIKGPFSYGFLKKENGVHRLVRISPFSPKALRHTSFALVEVTPEIKIGKEVEIKPEDLKIEFYRASGPGGQYVQKRETAVRIWHLPTGISVTCQSERFQGQNRERAMELLYSKLCQLKETARQKEVSKIKGKKVSASWGNQKRNYVLHPYKMVKDLRTGIETSDVEGVLDGNLDEFIQAEIKL</sequence>
<evidence type="ECO:0000256" key="4">
    <source>
        <dbReference type="HAMAP-Rule" id="MF_00094"/>
    </source>
</evidence>
<dbReference type="Gene3D" id="3.30.160.20">
    <property type="match status" value="1"/>
</dbReference>
<evidence type="ECO:0000256" key="2">
    <source>
        <dbReference type="ARBA" id="ARBA00022481"/>
    </source>
</evidence>
<dbReference type="InterPro" id="IPR005139">
    <property type="entry name" value="PCRF"/>
</dbReference>
<dbReference type="EMBL" id="PFHJ01000029">
    <property type="protein sequence ID" value="PIW91301.1"/>
    <property type="molecule type" value="Genomic_DNA"/>
</dbReference>
<reference evidence="9" key="1">
    <citation type="submission" date="2017-09" db="EMBL/GenBank/DDBJ databases">
        <title>Depth-based differentiation of microbial function through sediment-hosted aquifers and enrichment of novel symbionts in the deep terrestrial subsurface.</title>
        <authorList>
            <person name="Probst A.J."/>
            <person name="Ladd B."/>
            <person name="Jarett J.K."/>
            <person name="Geller-Mcgrath D.E."/>
            <person name="Sieber C.M.K."/>
            <person name="Emerson J.B."/>
            <person name="Anantharaman K."/>
            <person name="Thomas B.C."/>
            <person name="Malmstrom R."/>
            <person name="Stieglmeier M."/>
            <person name="Klingl A."/>
            <person name="Woyke T."/>
            <person name="Ryan C.M."/>
            <person name="Banfield J.F."/>
        </authorList>
    </citation>
    <scope>NUCLEOTIDE SEQUENCE [LARGE SCALE GENOMIC DNA]</scope>
</reference>
<evidence type="ECO:0000256" key="5">
    <source>
        <dbReference type="NCBIfam" id="TIGR00020"/>
    </source>
</evidence>
<comment type="subcellular location">
    <subcellularLocation>
        <location evidence="4">Cytoplasm</location>
    </subcellularLocation>
</comment>